<dbReference type="SUPFAM" id="SSF51735">
    <property type="entry name" value="NAD(P)-binding Rossmann-fold domains"/>
    <property type="match status" value="1"/>
</dbReference>
<keyword evidence="4" id="KW-1185">Reference proteome</keyword>
<dbReference type="AlphaFoldDB" id="A0A285HND5"/>
<accession>A0A285HND5</accession>
<evidence type="ECO:0000313" key="3">
    <source>
        <dbReference type="EMBL" id="SNY37249.1"/>
    </source>
</evidence>
<keyword evidence="2" id="KW-0560">Oxidoreductase</keyword>
<evidence type="ECO:0000256" key="1">
    <source>
        <dbReference type="ARBA" id="ARBA00006484"/>
    </source>
</evidence>
<sequence length="233" mass="24005">MNIAKQRVVVVGGTSGIGYATAAAAVEQGAEVVVVSRTEQRVRDAAERLGATGLTADLTNPPTGLFDEIGPFDHLVYTAGEQLSLTPIASMEVARAREFFGLRYFGALAAVRAALPHLRAGGSITLTTGTAADRPSPGWAVASSICGAVEALTRALAVELAPLRVNAVKPGVTRSPLWGSGEGVDRLYADTAAAVPLRRVGEVTDVADAYLYLIGQTFTTGTILTVDGGALLA</sequence>
<dbReference type="PRINTS" id="PR00081">
    <property type="entry name" value="GDHRDH"/>
</dbReference>
<dbReference type="RefSeq" id="WP_097320422.1">
    <property type="nucleotide sequence ID" value="NZ_OBDY01000005.1"/>
</dbReference>
<dbReference type="InterPro" id="IPR036291">
    <property type="entry name" value="NAD(P)-bd_dom_sf"/>
</dbReference>
<reference evidence="3 4" key="1">
    <citation type="submission" date="2017-09" db="EMBL/GenBank/DDBJ databases">
        <authorList>
            <person name="Ehlers B."/>
            <person name="Leendertz F.H."/>
        </authorList>
    </citation>
    <scope>NUCLEOTIDE SEQUENCE [LARGE SCALE GENOMIC DNA]</scope>
    <source>
        <strain evidence="3 4">CGMCC 4.6857</strain>
    </source>
</reference>
<dbReference type="Gene3D" id="3.40.50.720">
    <property type="entry name" value="NAD(P)-binding Rossmann-like Domain"/>
    <property type="match status" value="1"/>
</dbReference>
<dbReference type="InterPro" id="IPR051122">
    <property type="entry name" value="SDR_DHRS6-like"/>
</dbReference>
<dbReference type="OrthoDB" id="9806974at2"/>
<dbReference type="PANTHER" id="PTHR43477:SF1">
    <property type="entry name" value="DIHYDROANTICAPSIN 7-DEHYDROGENASE"/>
    <property type="match status" value="1"/>
</dbReference>
<dbReference type="InterPro" id="IPR002347">
    <property type="entry name" value="SDR_fam"/>
</dbReference>
<protein>
    <submittedName>
        <fullName evidence="3">NAD(P)-dependent dehydrogenase, short-chain alcohol dehydrogenase family</fullName>
    </submittedName>
</protein>
<dbReference type="Proteomes" id="UP000219612">
    <property type="component" value="Unassembled WGS sequence"/>
</dbReference>
<comment type="similarity">
    <text evidence="1">Belongs to the short-chain dehydrogenases/reductases (SDR) family.</text>
</comment>
<name>A0A285HND5_9ACTN</name>
<dbReference type="EMBL" id="OBDY01000005">
    <property type="protein sequence ID" value="SNY37249.1"/>
    <property type="molecule type" value="Genomic_DNA"/>
</dbReference>
<dbReference type="GO" id="GO:0016491">
    <property type="term" value="F:oxidoreductase activity"/>
    <property type="evidence" value="ECO:0007669"/>
    <property type="project" value="UniProtKB-KW"/>
</dbReference>
<proteinExistence type="inferred from homology"/>
<dbReference type="Pfam" id="PF13561">
    <property type="entry name" value="adh_short_C2"/>
    <property type="match status" value="1"/>
</dbReference>
<evidence type="ECO:0000256" key="2">
    <source>
        <dbReference type="ARBA" id="ARBA00023002"/>
    </source>
</evidence>
<organism evidence="3 4">
    <name type="scientific">Paractinoplanes atraurantiacus</name>
    <dbReference type="NCBI Taxonomy" id="1036182"/>
    <lineage>
        <taxon>Bacteria</taxon>
        <taxon>Bacillati</taxon>
        <taxon>Actinomycetota</taxon>
        <taxon>Actinomycetes</taxon>
        <taxon>Micromonosporales</taxon>
        <taxon>Micromonosporaceae</taxon>
        <taxon>Paractinoplanes</taxon>
    </lineage>
</organism>
<dbReference type="PANTHER" id="PTHR43477">
    <property type="entry name" value="DIHYDROANTICAPSIN 7-DEHYDROGENASE"/>
    <property type="match status" value="1"/>
</dbReference>
<gene>
    <name evidence="3" type="ORF">SAMN05421748_10560</name>
</gene>
<evidence type="ECO:0000313" key="4">
    <source>
        <dbReference type="Proteomes" id="UP000219612"/>
    </source>
</evidence>